<dbReference type="InterPro" id="IPR006683">
    <property type="entry name" value="Thioestr_dom"/>
</dbReference>
<evidence type="ECO:0000259" key="2">
    <source>
        <dbReference type="Pfam" id="PF03061"/>
    </source>
</evidence>
<dbReference type="eggNOG" id="COG2050">
    <property type="taxonomic scope" value="Bacteria"/>
</dbReference>
<dbReference type="CDD" id="cd03443">
    <property type="entry name" value="PaaI_thioesterase"/>
    <property type="match status" value="1"/>
</dbReference>
<keyword evidence="1" id="KW-0378">Hydrolase</keyword>
<dbReference type="PANTHER" id="PTHR43240:SF1">
    <property type="entry name" value="BLR5584 PROTEIN"/>
    <property type="match status" value="1"/>
</dbReference>
<dbReference type="Pfam" id="PF03061">
    <property type="entry name" value="4HBT"/>
    <property type="match status" value="1"/>
</dbReference>
<evidence type="ECO:0000313" key="3">
    <source>
        <dbReference type="EMBL" id="ACL56552.1"/>
    </source>
</evidence>
<dbReference type="AlphaFoldDB" id="B8IPQ2"/>
<proteinExistence type="predicted"/>
<dbReference type="InterPro" id="IPR029069">
    <property type="entry name" value="HotDog_dom_sf"/>
</dbReference>
<dbReference type="GO" id="GO:0061522">
    <property type="term" value="F:1,4-dihydroxy-2-naphthoyl-CoA thioesterase activity"/>
    <property type="evidence" value="ECO:0007669"/>
    <property type="project" value="TreeGrafter"/>
</dbReference>
<gene>
    <name evidence="3" type="ordered locus">Mnod_1560</name>
</gene>
<dbReference type="STRING" id="460265.Mnod_1560"/>
<dbReference type="GO" id="GO:0005829">
    <property type="term" value="C:cytosol"/>
    <property type="evidence" value="ECO:0007669"/>
    <property type="project" value="TreeGrafter"/>
</dbReference>
<evidence type="ECO:0000313" key="4">
    <source>
        <dbReference type="Proteomes" id="UP000008207"/>
    </source>
</evidence>
<dbReference type="OrthoDB" id="9813282at2"/>
<protein>
    <submittedName>
        <fullName evidence="3">Thioesterase superfamily protein</fullName>
    </submittedName>
</protein>
<reference evidence="3 4" key="1">
    <citation type="submission" date="2009-01" db="EMBL/GenBank/DDBJ databases">
        <title>Complete sequence of chromosome of Methylobacterium nodulans ORS 2060.</title>
        <authorList>
            <consortium name="US DOE Joint Genome Institute"/>
            <person name="Lucas S."/>
            <person name="Copeland A."/>
            <person name="Lapidus A."/>
            <person name="Glavina del Rio T."/>
            <person name="Dalin E."/>
            <person name="Tice H."/>
            <person name="Bruce D."/>
            <person name="Goodwin L."/>
            <person name="Pitluck S."/>
            <person name="Sims D."/>
            <person name="Brettin T."/>
            <person name="Detter J.C."/>
            <person name="Han C."/>
            <person name="Larimer F."/>
            <person name="Land M."/>
            <person name="Hauser L."/>
            <person name="Kyrpides N."/>
            <person name="Ivanova N."/>
            <person name="Marx C.J."/>
            <person name="Richardson P."/>
        </authorList>
    </citation>
    <scope>NUCLEOTIDE SEQUENCE [LARGE SCALE GENOMIC DNA]</scope>
    <source>
        <strain evidence="4">LMG 21967 / CNCM I-2342 / ORS 2060</strain>
    </source>
</reference>
<accession>B8IPQ2</accession>
<dbReference type="InterPro" id="IPR003736">
    <property type="entry name" value="PAAI_dom"/>
</dbReference>
<dbReference type="PANTHER" id="PTHR43240">
    <property type="entry name" value="1,4-DIHYDROXY-2-NAPHTHOYL-COA THIOESTERASE 1"/>
    <property type="match status" value="1"/>
</dbReference>
<dbReference type="RefSeq" id="WP_015928247.1">
    <property type="nucleotide sequence ID" value="NC_011894.1"/>
</dbReference>
<evidence type="ECO:0000256" key="1">
    <source>
        <dbReference type="ARBA" id="ARBA00022801"/>
    </source>
</evidence>
<organism evidence="3 4">
    <name type="scientific">Methylobacterium nodulans (strain LMG 21967 / CNCM I-2342 / ORS 2060)</name>
    <dbReference type="NCBI Taxonomy" id="460265"/>
    <lineage>
        <taxon>Bacteria</taxon>
        <taxon>Pseudomonadati</taxon>
        <taxon>Pseudomonadota</taxon>
        <taxon>Alphaproteobacteria</taxon>
        <taxon>Hyphomicrobiales</taxon>
        <taxon>Methylobacteriaceae</taxon>
        <taxon>Methylobacterium</taxon>
    </lineage>
</organism>
<dbReference type="HOGENOM" id="CLU_089876_3_0_5"/>
<dbReference type="KEGG" id="mno:Mnod_1560"/>
<dbReference type="NCBIfam" id="TIGR00369">
    <property type="entry name" value="unchar_dom_1"/>
    <property type="match status" value="1"/>
</dbReference>
<dbReference type="SUPFAM" id="SSF54637">
    <property type="entry name" value="Thioesterase/thiol ester dehydrase-isomerase"/>
    <property type="match status" value="1"/>
</dbReference>
<dbReference type="Proteomes" id="UP000008207">
    <property type="component" value="Chromosome"/>
</dbReference>
<name>B8IPQ2_METNO</name>
<keyword evidence="4" id="KW-1185">Reference proteome</keyword>
<dbReference type="Gene3D" id="3.10.129.10">
    <property type="entry name" value="Hotdog Thioesterase"/>
    <property type="match status" value="1"/>
</dbReference>
<feature type="domain" description="Thioesterase" evidence="2">
    <location>
        <begin position="83"/>
        <end position="161"/>
    </location>
</feature>
<dbReference type="EMBL" id="CP001349">
    <property type="protein sequence ID" value="ACL56552.1"/>
    <property type="molecule type" value="Genomic_DNA"/>
</dbReference>
<sequence length="183" mass="19490">MTSETRPTEEPAARRRMVEWSDPRLTARAGRGRSGLEFLRALMTDEVPRPPIVSLLGMEMVSAEAGQVIMRMGAGEHLYNPIGTVHGGALATLLDSVMGCAVHSVLPEGRGYTTLEIKVNYLRPVTEASGVVTAVGEVVHAGRQQAVAEGRVTDAEGRLCATASTTCLLFDLPEAPLLVTPPD</sequence>